<keyword evidence="8" id="KW-1185">Reference proteome</keyword>
<sequence>MESKVLVLKYHRHSKQHEMYECDICGKKFGRKYNLERHLLRHKDNSLFQYKNNDEICCARALVTAKANIVKHPKSEDIRKGRLIQKQLAIELHDKANIPLKTCNLEDITQFQRAMNAYQIHVVSQQHFNGIIFQGPEAERKIYLYHHNEHYDVITSMPGFSNRSYYCNICQKGYQNKEEHKCNNICTSCHKINEIENKEWIYCKDCNRFFQGDVCIQLHAKKTSQ</sequence>
<dbReference type="Gene3D" id="3.30.160.60">
    <property type="entry name" value="Classic Zinc Finger"/>
    <property type="match status" value="1"/>
</dbReference>
<evidence type="ECO:0000256" key="2">
    <source>
        <dbReference type="ARBA" id="ARBA00022737"/>
    </source>
</evidence>
<dbReference type="InterPro" id="IPR036236">
    <property type="entry name" value="Znf_C2H2_sf"/>
</dbReference>
<accession>A0A6J8CF08</accession>
<keyword evidence="3 5" id="KW-0863">Zinc-finger</keyword>
<evidence type="ECO:0000313" key="7">
    <source>
        <dbReference type="EMBL" id="CAC5393604.1"/>
    </source>
</evidence>
<keyword evidence="1" id="KW-0479">Metal-binding</keyword>
<feature type="domain" description="C2H2-type" evidence="6">
    <location>
        <begin position="20"/>
        <end position="47"/>
    </location>
</feature>
<dbReference type="Proteomes" id="UP000507470">
    <property type="component" value="Unassembled WGS sequence"/>
</dbReference>
<proteinExistence type="predicted"/>
<evidence type="ECO:0000256" key="4">
    <source>
        <dbReference type="ARBA" id="ARBA00022833"/>
    </source>
</evidence>
<dbReference type="EMBL" id="CACVKT020005205">
    <property type="protein sequence ID" value="CAC5393604.1"/>
    <property type="molecule type" value="Genomic_DNA"/>
</dbReference>
<evidence type="ECO:0000313" key="8">
    <source>
        <dbReference type="Proteomes" id="UP000507470"/>
    </source>
</evidence>
<dbReference type="Pfam" id="PF00096">
    <property type="entry name" value="zf-C2H2"/>
    <property type="match status" value="1"/>
</dbReference>
<protein>
    <recommendedName>
        <fullName evidence="6">C2H2-type domain-containing protein</fullName>
    </recommendedName>
</protein>
<evidence type="ECO:0000259" key="6">
    <source>
        <dbReference type="PROSITE" id="PS50157"/>
    </source>
</evidence>
<evidence type="ECO:0000256" key="1">
    <source>
        <dbReference type="ARBA" id="ARBA00022723"/>
    </source>
</evidence>
<dbReference type="SUPFAM" id="SSF57667">
    <property type="entry name" value="beta-beta-alpha zinc fingers"/>
    <property type="match status" value="1"/>
</dbReference>
<dbReference type="FunFam" id="3.30.160.60:FF:000100">
    <property type="entry name" value="Zinc finger 45-like"/>
    <property type="match status" value="1"/>
</dbReference>
<gene>
    <name evidence="7" type="ORF">MCOR_28453</name>
</gene>
<evidence type="ECO:0000256" key="5">
    <source>
        <dbReference type="PROSITE-ProRule" id="PRU00042"/>
    </source>
</evidence>
<dbReference type="PROSITE" id="PS50157">
    <property type="entry name" value="ZINC_FINGER_C2H2_2"/>
    <property type="match status" value="1"/>
</dbReference>
<organism evidence="7 8">
    <name type="scientific">Mytilus coruscus</name>
    <name type="common">Sea mussel</name>
    <dbReference type="NCBI Taxonomy" id="42192"/>
    <lineage>
        <taxon>Eukaryota</taxon>
        <taxon>Metazoa</taxon>
        <taxon>Spiralia</taxon>
        <taxon>Lophotrochozoa</taxon>
        <taxon>Mollusca</taxon>
        <taxon>Bivalvia</taxon>
        <taxon>Autobranchia</taxon>
        <taxon>Pteriomorphia</taxon>
        <taxon>Mytilida</taxon>
        <taxon>Mytiloidea</taxon>
        <taxon>Mytilidae</taxon>
        <taxon>Mytilinae</taxon>
        <taxon>Mytilus</taxon>
    </lineage>
</organism>
<dbReference type="PROSITE" id="PS00028">
    <property type="entry name" value="ZINC_FINGER_C2H2_1"/>
    <property type="match status" value="1"/>
</dbReference>
<dbReference type="InterPro" id="IPR013087">
    <property type="entry name" value="Znf_C2H2_type"/>
</dbReference>
<dbReference type="OrthoDB" id="6750869at2759"/>
<dbReference type="AlphaFoldDB" id="A0A6J8CF08"/>
<dbReference type="SMART" id="SM00355">
    <property type="entry name" value="ZnF_C2H2"/>
    <property type="match status" value="1"/>
</dbReference>
<evidence type="ECO:0000256" key="3">
    <source>
        <dbReference type="ARBA" id="ARBA00022771"/>
    </source>
</evidence>
<reference evidence="7 8" key="1">
    <citation type="submission" date="2020-06" db="EMBL/GenBank/DDBJ databases">
        <authorList>
            <person name="Li R."/>
            <person name="Bekaert M."/>
        </authorList>
    </citation>
    <scope>NUCLEOTIDE SEQUENCE [LARGE SCALE GENOMIC DNA]</scope>
    <source>
        <strain evidence="8">wild</strain>
    </source>
</reference>
<keyword evidence="4" id="KW-0862">Zinc</keyword>
<name>A0A6J8CF08_MYTCO</name>
<dbReference type="GO" id="GO:0008270">
    <property type="term" value="F:zinc ion binding"/>
    <property type="evidence" value="ECO:0007669"/>
    <property type="project" value="UniProtKB-KW"/>
</dbReference>
<keyword evidence="2" id="KW-0677">Repeat</keyword>